<keyword evidence="8 11" id="KW-0472">Membrane</keyword>
<dbReference type="InterPro" id="IPR004570">
    <property type="entry name" value="Phosphatidylglycerol_P_synth"/>
</dbReference>
<evidence type="ECO:0008006" key="13">
    <source>
        <dbReference type="Google" id="ProtNLM"/>
    </source>
</evidence>
<evidence type="ECO:0000256" key="1">
    <source>
        <dbReference type="ARBA" id="ARBA00004141"/>
    </source>
</evidence>
<evidence type="ECO:0000256" key="2">
    <source>
        <dbReference type="ARBA" id="ARBA00010441"/>
    </source>
</evidence>
<dbReference type="InterPro" id="IPR048254">
    <property type="entry name" value="CDP_ALCOHOL_P_TRANSF_CS"/>
</dbReference>
<evidence type="ECO:0000256" key="8">
    <source>
        <dbReference type="ARBA" id="ARBA00023136"/>
    </source>
</evidence>
<dbReference type="AlphaFoldDB" id="A0A383AS08"/>
<dbReference type="InterPro" id="IPR043130">
    <property type="entry name" value="CDP-OH_PTrfase_TM_dom"/>
</dbReference>
<keyword evidence="5 11" id="KW-0812">Transmembrane</keyword>
<organism evidence="12">
    <name type="scientific">marine metagenome</name>
    <dbReference type="NCBI Taxonomy" id="408172"/>
    <lineage>
        <taxon>unclassified sequences</taxon>
        <taxon>metagenomes</taxon>
        <taxon>ecological metagenomes</taxon>
    </lineage>
</organism>
<dbReference type="GO" id="GO:0008444">
    <property type="term" value="F:CDP-diacylglycerol-glycerol-3-phosphate 3-phosphatidyltransferase activity"/>
    <property type="evidence" value="ECO:0007669"/>
    <property type="project" value="InterPro"/>
</dbReference>
<evidence type="ECO:0000256" key="7">
    <source>
        <dbReference type="ARBA" id="ARBA00023098"/>
    </source>
</evidence>
<sequence>MLWTIPNLLTLLRVGLIPVLVFMYYLPISGLYVAGVFLLAGLTDWLDGYLARTLAQTSKFGEFLDPVADKLMVAVVLVLLVSDEFLVSELFGSQMFTVVAAVVIGREIAVSALREWMAELGNRGIVAVGFVGKIKTTSQFIAISLLLMGPEVEGFPVLICGELLFYVAGGLTLWSMVVYLKAAWPDLRDH</sequence>
<evidence type="ECO:0000256" key="11">
    <source>
        <dbReference type="SAM" id="Phobius"/>
    </source>
</evidence>
<dbReference type="GO" id="GO:0016020">
    <property type="term" value="C:membrane"/>
    <property type="evidence" value="ECO:0007669"/>
    <property type="project" value="UniProtKB-SubCell"/>
</dbReference>
<gene>
    <name evidence="12" type="ORF">METZ01_LOCUS463318</name>
</gene>
<name>A0A383AS08_9ZZZZ</name>
<evidence type="ECO:0000256" key="6">
    <source>
        <dbReference type="ARBA" id="ARBA00022989"/>
    </source>
</evidence>
<protein>
    <recommendedName>
        <fullName evidence="13">CDP-diacylglycerol--glycerol-3-phosphate 3-phosphatidyltransferase</fullName>
    </recommendedName>
</protein>
<dbReference type="Pfam" id="PF01066">
    <property type="entry name" value="CDP-OH_P_transf"/>
    <property type="match status" value="1"/>
</dbReference>
<dbReference type="InterPro" id="IPR000462">
    <property type="entry name" value="CDP-OH_P_trans"/>
</dbReference>
<dbReference type="GO" id="GO:0046474">
    <property type="term" value="P:glycerophospholipid biosynthetic process"/>
    <property type="evidence" value="ECO:0007669"/>
    <property type="project" value="TreeGrafter"/>
</dbReference>
<proteinExistence type="inferred from homology"/>
<dbReference type="PIRSF" id="PIRSF000847">
    <property type="entry name" value="Phos_ph_gly_syn"/>
    <property type="match status" value="1"/>
</dbReference>
<keyword evidence="3" id="KW-0444">Lipid biosynthesis</keyword>
<dbReference type="Gene3D" id="1.20.120.1760">
    <property type="match status" value="1"/>
</dbReference>
<feature type="transmembrane region" description="Helical" evidence="11">
    <location>
        <begin position="125"/>
        <end position="149"/>
    </location>
</feature>
<comment type="subcellular location">
    <subcellularLocation>
        <location evidence="1">Membrane</location>
        <topology evidence="1">Multi-pass membrane protein</topology>
    </subcellularLocation>
</comment>
<keyword evidence="10" id="KW-1208">Phospholipid metabolism</keyword>
<keyword evidence="9" id="KW-0594">Phospholipid biosynthesis</keyword>
<evidence type="ECO:0000256" key="5">
    <source>
        <dbReference type="ARBA" id="ARBA00022692"/>
    </source>
</evidence>
<keyword evidence="4" id="KW-0808">Transferase</keyword>
<accession>A0A383AS08</accession>
<dbReference type="NCBIfam" id="TIGR00560">
    <property type="entry name" value="pgsA"/>
    <property type="match status" value="1"/>
</dbReference>
<dbReference type="PROSITE" id="PS00379">
    <property type="entry name" value="CDP_ALCOHOL_P_TRANSF"/>
    <property type="match status" value="1"/>
</dbReference>
<keyword evidence="7" id="KW-0443">Lipid metabolism</keyword>
<dbReference type="PANTHER" id="PTHR14269:SF62">
    <property type="entry name" value="CDP-DIACYLGLYCEROL--GLYCEROL-3-PHOSPHATE 3-PHOSPHATIDYLTRANSFERASE 1, CHLOROPLASTIC"/>
    <property type="match status" value="1"/>
</dbReference>
<dbReference type="EMBL" id="UINC01194398">
    <property type="protein sequence ID" value="SVE10464.1"/>
    <property type="molecule type" value="Genomic_DNA"/>
</dbReference>
<evidence type="ECO:0000256" key="9">
    <source>
        <dbReference type="ARBA" id="ARBA00023209"/>
    </source>
</evidence>
<feature type="transmembrane region" description="Helical" evidence="11">
    <location>
        <begin position="155"/>
        <end position="180"/>
    </location>
</feature>
<evidence type="ECO:0000313" key="12">
    <source>
        <dbReference type="EMBL" id="SVE10464.1"/>
    </source>
</evidence>
<evidence type="ECO:0000256" key="4">
    <source>
        <dbReference type="ARBA" id="ARBA00022679"/>
    </source>
</evidence>
<reference evidence="12" key="1">
    <citation type="submission" date="2018-05" db="EMBL/GenBank/DDBJ databases">
        <authorList>
            <person name="Lanie J.A."/>
            <person name="Ng W.-L."/>
            <person name="Kazmierczak K.M."/>
            <person name="Andrzejewski T.M."/>
            <person name="Davidsen T.M."/>
            <person name="Wayne K.J."/>
            <person name="Tettelin H."/>
            <person name="Glass J.I."/>
            <person name="Rusch D."/>
            <person name="Podicherti R."/>
            <person name="Tsui H.-C.T."/>
            <person name="Winkler M.E."/>
        </authorList>
    </citation>
    <scope>NUCLEOTIDE SEQUENCE</scope>
</reference>
<evidence type="ECO:0000256" key="3">
    <source>
        <dbReference type="ARBA" id="ARBA00022516"/>
    </source>
</evidence>
<dbReference type="PANTHER" id="PTHR14269">
    <property type="entry name" value="CDP-DIACYLGLYCEROL--GLYCEROL-3-PHOSPHATE 3-PHOSPHATIDYLTRANSFERASE-RELATED"/>
    <property type="match status" value="1"/>
</dbReference>
<keyword evidence="6 11" id="KW-1133">Transmembrane helix</keyword>
<comment type="similarity">
    <text evidence="2">Belongs to the CDP-alcohol phosphatidyltransferase class-I family.</text>
</comment>
<evidence type="ECO:0000256" key="10">
    <source>
        <dbReference type="ARBA" id="ARBA00023264"/>
    </source>
</evidence>
<dbReference type="InterPro" id="IPR050324">
    <property type="entry name" value="CDP-alcohol_PTase-I"/>
</dbReference>